<evidence type="ECO:0000256" key="4">
    <source>
        <dbReference type="SAM" id="MobiDB-lite"/>
    </source>
</evidence>
<gene>
    <name evidence="6" type="ORF">PLXY2_LOCUS9024</name>
</gene>
<dbReference type="CDD" id="cd01650">
    <property type="entry name" value="RT_nLTR_like"/>
    <property type="match status" value="1"/>
</dbReference>
<keyword evidence="7" id="KW-1185">Reference proteome</keyword>
<dbReference type="Pfam" id="PF00379">
    <property type="entry name" value="Chitin_bind_4"/>
    <property type="match status" value="1"/>
</dbReference>
<dbReference type="AlphaFoldDB" id="A0A8S4FHL3"/>
<evidence type="ECO:0000256" key="3">
    <source>
        <dbReference type="PROSITE-ProRule" id="PRU00497"/>
    </source>
</evidence>
<reference evidence="6" key="1">
    <citation type="submission" date="2020-11" db="EMBL/GenBank/DDBJ databases">
        <authorList>
            <person name="Whiteford S."/>
        </authorList>
    </citation>
    <scope>NUCLEOTIDE SEQUENCE</scope>
</reference>
<feature type="domain" description="Reverse transcriptase" evidence="5">
    <location>
        <begin position="390"/>
        <end position="679"/>
    </location>
</feature>
<dbReference type="GO" id="GO:0071897">
    <property type="term" value="P:DNA biosynthetic process"/>
    <property type="evidence" value="ECO:0007669"/>
    <property type="project" value="UniProtKB-ARBA"/>
</dbReference>
<name>A0A8S4FHL3_PLUXY</name>
<evidence type="ECO:0000259" key="5">
    <source>
        <dbReference type="PROSITE" id="PS50878"/>
    </source>
</evidence>
<dbReference type="PRINTS" id="PR00947">
    <property type="entry name" value="CUTICLE"/>
</dbReference>
<organism evidence="6 7">
    <name type="scientific">Plutella xylostella</name>
    <name type="common">Diamondback moth</name>
    <name type="synonym">Plutella maculipennis</name>
    <dbReference type="NCBI Taxonomy" id="51655"/>
    <lineage>
        <taxon>Eukaryota</taxon>
        <taxon>Metazoa</taxon>
        <taxon>Ecdysozoa</taxon>
        <taxon>Arthropoda</taxon>
        <taxon>Hexapoda</taxon>
        <taxon>Insecta</taxon>
        <taxon>Pterygota</taxon>
        <taxon>Neoptera</taxon>
        <taxon>Endopterygota</taxon>
        <taxon>Lepidoptera</taxon>
        <taxon>Glossata</taxon>
        <taxon>Ditrysia</taxon>
        <taxon>Yponomeutoidea</taxon>
        <taxon>Plutellidae</taxon>
        <taxon>Plutella</taxon>
    </lineage>
</organism>
<dbReference type="InterPro" id="IPR031311">
    <property type="entry name" value="CHIT_BIND_RR_consensus"/>
</dbReference>
<evidence type="ECO:0000256" key="1">
    <source>
        <dbReference type="ARBA" id="ARBA00022460"/>
    </source>
</evidence>
<protein>
    <submittedName>
        <fullName evidence="6">(diamondback moth) hypothetical protein</fullName>
    </submittedName>
</protein>
<sequence length="925" mass="102133">MYEPTFKQGNCITLDIPNHPTIVGVYRSPSFNDPTDFVTSLGGVLQTLDKKRRVILAGDINIDLISDKTIRGRSEYLCMAAEHGLVPAVTKPTHGKSCIDHIFVTAGTDVESIVCKATVTDHDFVMLGVRLAVIRPLKRVLLKVDDDAVVNDIKNLDWSPVTNEQSVDRAADIFMTIITSTIDKHTKEVRIPRSKYNFRPWITPGLMKCIKNRDALHAKTRKYPNNDIVKLTYLRYRNFCNTLLHNLKHEYERNELNRNKNEPKKLWNTIKDICHSHKPKTNNTPLLSTCDNPQDSIDHCNSFFCSIGASLAGHILNVSGESEGSLASKTLSRTSTVASLFLNPTDELELSSIIQHLPTSSAPGLDKVSNRLIKKLRKYVVIPLLHIYNNSLSEGVFPEVWKTASVSPIHKSGPKNDPSNYRPISLLPTFSKILEKIVNVRLVHFLETHNLLYDRQYGFRRGLSTEDAVGDMVKSVSSLLDSGKSCLGVFLDLSKAFDTVSVPILLNKLESFGIRGIVLNWFQSYLSKRKQCTKIGQTTSSITEITFGVPQGSILGPTLFLMYLNDISSLAIGKAELYCYADDTAVIFHGDSWDDVYLMAEEGMSEVAEWLLRNLLTLNAEKTNYICFHKTLASKPPLAAKLQIHKCGGQLRPFNHLAVSCRCPELSRVDNVRYLGVILDQHLSFKPHIHVLSGRVRKVINIMKHLRNSADLPLLKTIYKAICESVLCYCISVWGGSDKTTIIEVERAQRSVIKLIILTLAAAASAAKLDKVYLPPNARASSGATAGLQAPGGYSGGPAPGGSKNQAEILKMENEADEQGFRYAYETSDGTKAEAQGKVIPGAKPEEGSLQVSGSYSYIGEDGQTYSVTYTADENGFQAQGAHLPTPPPIPEAILKSLQLTAGNGGQYSSQKSSYDADNAAGYHY</sequence>
<dbReference type="GO" id="GO:0042302">
    <property type="term" value="F:structural constituent of cuticle"/>
    <property type="evidence" value="ECO:0007669"/>
    <property type="project" value="UniProtKB-UniRule"/>
</dbReference>
<dbReference type="EMBL" id="CAJHNJ030000034">
    <property type="protein sequence ID" value="CAG9127492.1"/>
    <property type="molecule type" value="Genomic_DNA"/>
</dbReference>
<evidence type="ECO:0000313" key="6">
    <source>
        <dbReference type="EMBL" id="CAG9127492.1"/>
    </source>
</evidence>
<keyword evidence="1 3" id="KW-0193">Cuticle</keyword>
<dbReference type="SUPFAM" id="SSF56672">
    <property type="entry name" value="DNA/RNA polymerases"/>
    <property type="match status" value="1"/>
</dbReference>
<dbReference type="PROSITE" id="PS50878">
    <property type="entry name" value="RT_POL"/>
    <property type="match status" value="1"/>
</dbReference>
<dbReference type="PROSITE" id="PS00233">
    <property type="entry name" value="CHIT_BIND_RR_1"/>
    <property type="match status" value="1"/>
</dbReference>
<feature type="region of interest" description="Disordered" evidence="4">
    <location>
        <begin position="905"/>
        <end position="925"/>
    </location>
</feature>
<dbReference type="PROSITE" id="PS51155">
    <property type="entry name" value="CHIT_BIND_RR_2"/>
    <property type="match status" value="1"/>
</dbReference>
<proteinExistence type="predicted"/>
<accession>A0A8S4FHL3</accession>
<dbReference type="InterPro" id="IPR043502">
    <property type="entry name" value="DNA/RNA_pol_sf"/>
</dbReference>
<dbReference type="InterPro" id="IPR036691">
    <property type="entry name" value="Endo/exonu/phosph_ase_sf"/>
</dbReference>
<comment type="caution">
    <text evidence="6">The sequence shown here is derived from an EMBL/GenBank/DDBJ whole genome shotgun (WGS) entry which is preliminary data.</text>
</comment>
<keyword evidence="2" id="KW-0732">Signal</keyword>
<dbReference type="InterPro" id="IPR000618">
    <property type="entry name" value="Insect_cuticle"/>
</dbReference>
<feature type="compositionally biased region" description="Polar residues" evidence="4">
    <location>
        <begin position="905"/>
        <end position="916"/>
    </location>
</feature>
<dbReference type="Pfam" id="PF00078">
    <property type="entry name" value="RVT_1"/>
    <property type="match status" value="1"/>
</dbReference>
<evidence type="ECO:0000256" key="2">
    <source>
        <dbReference type="ARBA" id="ARBA00022729"/>
    </source>
</evidence>
<evidence type="ECO:0000313" key="7">
    <source>
        <dbReference type="Proteomes" id="UP000653454"/>
    </source>
</evidence>
<dbReference type="PANTHER" id="PTHR33332">
    <property type="entry name" value="REVERSE TRANSCRIPTASE DOMAIN-CONTAINING PROTEIN"/>
    <property type="match status" value="1"/>
</dbReference>
<dbReference type="Proteomes" id="UP000653454">
    <property type="component" value="Unassembled WGS sequence"/>
</dbReference>
<dbReference type="SUPFAM" id="SSF56219">
    <property type="entry name" value="DNase I-like"/>
    <property type="match status" value="1"/>
</dbReference>
<dbReference type="Gene3D" id="3.60.10.10">
    <property type="entry name" value="Endonuclease/exonuclease/phosphatase"/>
    <property type="match status" value="1"/>
</dbReference>
<dbReference type="InterPro" id="IPR000477">
    <property type="entry name" value="RT_dom"/>
</dbReference>